<dbReference type="PANTHER" id="PTHR35526">
    <property type="entry name" value="ANTI-SIGMA-F FACTOR RSBW-RELATED"/>
    <property type="match status" value="1"/>
</dbReference>
<dbReference type="AlphaFoldDB" id="A0A7H1B1C2"/>
<feature type="domain" description="Histidine kinase/HSP90-like ATPase" evidence="2">
    <location>
        <begin position="26"/>
        <end position="129"/>
    </location>
</feature>
<dbReference type="InterPro" id="IPR003594">
    <property type="entry name" value="HATPase_dom"/>
</dbReference>
<accession>A0A7H1B1C2</accession>
<dbReference type="InterPro" id="IPR050267">
    <property type="entry name" value="Anti-sigma-factor_SerPK"/>
</dbReference>
<dbReference type="GO" id="GO:0004674">
    <property type="term" value="F:protein serine/threonine kinase activity"/>
    <property type="evidence" value="ECO:0007669"/>
    <property type="project" value="UniProtKB-KW"/>
</dbReference>
<keyword evidence="1" id="KW-0723">Serine/threonine-protein kinase</keyword>
<dbReference type="Proteomes" id="UP000516428">
    <property type="component" value="Chromosome"/>
</dbReference>
<evidence type="ECO:0000259" key="2">
    <source>
        <dbReference type="Pfam" id="PF13581"/>
    </source>
</evidence>
<dbReference type="Gene3D" id="3.30.565.10">
    <property type="entry name" value="Histidine kinase-like ATPase, C-terminal domain"/>
    <property type="match status" value="1"/>
</dbReference>
<dbReference type="Pfam" id="PF13581">
    <property type="entry name" value="HATPase_c_2"/>
    <property type="match status" value="1"/>
</dbReference>
<name>A0A7H1B1C2_9ACTN</name>
<evidence type="ECO:0000313" key="4">
    <source>
        <dbReference type="Proteomes" id="UP000516428"/>
    </source>
</evidence>
<keyword evidence="1" id="KW-0418">Kinase</keyword>
<keyword evidence="4" id="KW-1185">Reference proteome</keyword>
<organism evidence="3 4">
    <name type="scientific">Streptomyces xanthii</name>
    <dbReference type="NCBI Taxonomy" id="2768069"/>
    <lineage>
        <taxon>Bacteria</taxon>
        <taxon>Bacillati</taxon>
        <taxon>Actinomycetota</taxon>
        <taxon>Actinomycetes</taxon>
        <taxon>Kitasatosporales</taxon>
        <taxon>Streptomycetaceae</taxon>
        <taxon>Streptomyces</taxon>
    </lineage>
</organism>
<keyword evidence="3" id="KW-0547">Nucleotide-binding</keyword>
<gene>
    <name evidence="3" type="ORF">IAG42_02095</name>
</gene>
<keyword evidence="3" id="KW-0067">ATP-binding</keyword>
<dbReference type="InterPro" id="IPR036890">
    <property type="entry name" value="HATPase_C_sf"/>
</dbReference>
<evidence type="ECO:0000256" key="1">
    <source>
        <dbReference type="ARBA" id="ARBA00022527"/>
    </source>
</evidence>
<protein>
    <submittedName>
        <fullName evidence="3">ATP-binding protein</fullName>
    </submittedName>
</protein>
<dbReference type="SUPFAM" id="SSF55874">
    <property type="entry name" value="ATPase domain of HSP90 chaperone/DNA topoisomerase II/histidine kinase"/>
    <property type="match status" value="1"/>
</dbReference>
<reference evidence="3 4" key="1">
    <citation type="submission" date="2020-09" db="EMBL/GenBank/DDBJ databases">
        <title>A novel species.</title>
        <authorList>
            <person name="Gao J."/>
        </authorList>
    </citation>
    <scope>NUCLEOTIDE SEQUENCE [LARGE SCALE GENOMIC DNA]</scope>
    <source>
        <strain evidence="3 4">CRXT-Y-14</strain>
    </source>
</reference>
<proteinExistence type="predicted"/>
<dbReference type="PANTHER" id="PTHR35526:SF3">
    <property type="entry name" value="ANTI-SIGMA-F FACTOR RSBW"/>
    <property type="match status" value="1"/>
</dbReference>
<dbReference type="KEGG" id="sxn:IAG42_02095"/>
<keyword evidence="1" id="KW-0808">Transferase</keyword>
<dbReference type="CDD" id="cd16936">
    <property type="entry name" value="HATPase_RsbW-like"/>
    <property type="match status" value="1"/>
</dbReference>
<dbReference type="GO" id="GO:0005524">
    <property type="term" value="F:ATP binding"/>
    <property type="evidence" value="ECO:0007669"/>
    <property type="project" value="UniProtKB-KW"/>
</dbReference>
<dbReference type="RefSeq" id="WP_188335282.1">
    <property type="nucleotide sequence ID" value="NZ_CP061281.1"/>
</dbReference>
<evidence type="ECO:0000313" key="3">
    <source>
        <dbReference type="EMBL" id="QNS02527.1"/>
    </source>
</evidence>
<dbReference type="EMBL" id="CP061281">
    <property type="protein sequence ID" value="QNS02527.1"/>
    <property type="molecule type" value="Genomic_DNA"/>
</dbReference>
<sequence>MRASMGADRRTARVEFLMPQGSGAARWARRMTRSFLAGQMECAAGDAELVVSELVTNATRASRGRSVRMSLRLDAGELTVAVHDDAPGLPRMRPASTSAESGRGIALVHALADRWSVERHPYGGKTVRAVLGPC</sequence>